<proteinExistence type="predicted"/>
<keyword evidence="2" id="KW-1185">Reference proteome</keyword>
<name>A0A2V1CWZ2_9PLEO</name>
<organism evidence="1 2">
    <name type="scientific">Periconia macrospinosa</name>
    <dbReference type="NCBI Taxonomy" id="97972"/>
    <lineage>
        <taxon>Eukaryota</taxon>
        <taxon>Fungi</taxon>
        <taxon>Dikarya</taxon>
        <taxon>Ascomycota</taxon>
        <taxon>Pezizomycotina</taxon>
        <taxon>Dothideomycetes</taxon>
        <taxon>Pleosporomycetidae</taxon>
        <taxon>Pleosporales</taxon>
        <taxon>Massarineae</taxon>
        <taxon>Periconiaceae</taxon>
        <taxon>Periconia</taxon>
    </lineage>
</organism>
<reference evidence="1 2" key="1">
    <citation type="journal article" date="2018" name="Sci. Rep.">
        <title>Comparative genomics provides insights into the lifestyle and reveals functional heterogeneity of dark septate endophytic fungi.</title>
        <authorList>
            <person name="Knapp D.G."/>
            <person name="Nemeth J.B."/>
            <person name="Barry K."/>
            <person name="Hainaut M."/>
            <person name="Henrissat B."/>
            <person name="Johnson J."/>
            <person name="Kuo A."/>
            <person name="Lim J.H.P."/>
            <person name="Lipzen A."/>
            <person name="Nolan M."/>
            <person name="Ohm R.A."/>
            <person name="Tamas L."/>
            <person name="Grigoriev I.V."/>
            <person name="Spatafora J.W."/>
            <person name="Nagy L.G."/>
            <person name="Kovacs G.M."/>
        </authorList>
    </citation>
    <scope>NUCLEOTIDE SEQUENCE [LARGE SCALE GENOMIC DNA]</scope>
    <source>
        <strain evidence="1 2">DSE2036</strain>
    </source>
</reference>
<dbReference type="EMBL" id="KZ806498">
    <property type="protein sequence ID" value="PVH90257.1"/>
    <property type="molecule type" value="Genomic_DNA"/>
</dbReference>
<accession>A0A2V1CWZ2</accession>
<sequence>MTLPRSDEQEERTIVLQMCVGVHHKAAGAAGHMMVPHEYTHSPCVDVHRHPREPHQAVDWPRGHCWRIGPRRRCIQRRSLLMMCAGPSQTRGQAVGHHSHVSAASLFLCVSVVKAGKKWEDDETELLVKLLSEGREHQEIADALTTSSAR</sequence>
<protein>
    <submittedName>
        <fullName evidence="1">Uncharacterized protein</fullName>
    </submittedName>
</protein>
<evidence type="ECO:0000313" key="2">
    <source>
        <dbReference type="Proteomes" id="UP000244855"/>
    </source>
</evidence>
<gene>
    <name evidence="1" type="ORF">DM02DRAFT_665319</name>
</gene>
<dbReference type="AlphaFoldDB" id="A0A2V1CWZ2"/>
<dbReference type="Proteomes" id="UP000244855">
    <property type="component" value="Unassembled WGS sequence"/>
</dbReference>
<evidence type="ECO:0000313" key="1">
    <source>
        <dbReference type="EMBL" id="PVH90257.1"/>
    </source>
</evidence>